<organism evidence="2 3">
    <name type="scientific">Sphaeroforma arctica JP610</name>
    <dbReference type="NCBI Taxonomy" id="667725"/>
    <lineage>
        <taxon>Eukaryota</taxon>
        <taxon>Ichthyosporea</taxon>
        <taxon>Ichthyophonida</taxon>
        <taxon>Sphaeroforma</taxon>
    </lineage>
</organism>
<feature type="region of interest" description="Disordered" evidence="1">
    <location>
        <begin position="95"/>
        <end position="119"/>
    </location>
</feature>
<proteinExistence type="predicted"/>
<sequence length="575" mass="61835">MSKGVGTALGLIVAGVGGYFLVKNAVDLGLGRATCIGHNRDSTCTCACNEICTCACSIEVSTCDNEGGQEVITNECKIHTHQSYEFDLDMGVLEGQSSSDSHSETDTKDDLHDSALSSECNNSKAGTVLTRDTNVHTYDTHTTNQIGRLLAQDKPGTMEVATNEHALMASLVNSAASTHNHASIRKYGLVDKACAEILASDSVSEGDMTEDRERHVVRGKRSSASVDRRVNALAVIANMAVNVENSSEMQQAVGAVCALLEKVARELNGSCEFDEMETDSSILHTQNTTGIHTHANISIHTHKHAPTPPPQQEKLQVLVASEEESHGESATSKITYVPSDAEAVMALKAALNLSTCEEHHSALIACKVPDYVVKFMACDTLGGIFTPLVHKSTNKDTRAHTQSHARAKKESTNAGLAQAPLVISNGNAACHYTAERRAQAYRVAVNLSTSTDGALALVKAGVVPCLVSMLKLRRDDEELDMLRRLLVCTYNCVQAVISVHTDGQQREEATQIDTSAKAKSNNNVGESERGNSRVVLSGRDEVYDICRVLAKRANDDEHRAEKVLTLLVNVQDADL</sequence>
<accession>A0A0L0FS32</accession>
<dbReference type="Proteomes" id="UP000054560">
    <property type="component" value="Unassembled WGS sequence"/>
</dbReference>
<name>A0A0L0FS32_9EUKA</name>
<evidence type="ECO:0000313" key="2">
    <source>
        <dbReference type="EMBL" id="KNC79592.1"/>
    </source>
</evidence>
<dbReference type="AlphaFoldDB" id="A0A0L0FS32"/>
<evidence type="ECO:0008006" key="4">
    <source>
        <dbReference type="Google" id="ProtNLM"/>
    </source>
</evidence>
<dbReference type="SUPFAM" id="SSF48371">
    <property type="entry name" value="ARM repeat"/>
    <property type="match status" value="1"/>
</dbReference>
<evidence type="ECO:0000256" key="1">
    <source>
        <dbReference type="SAM" id="MobiDB-lite"/>
    </source>
</evidence>
<dbReference type="InterPro" id="IPR011989">
    <property type="entry name" value="ARM-like"/>
</dbReference>
<gene>
    <name evidence="2" type="ORF">SARC_08025</name>
</gene>
<reference evidence="2 3" key="1">
    <citation type="submission" date="2011-02" db="EMBL/GenBank/DDBJ databases">
        <title>The Genome Sequence of Sphaeroforma arctica JP610.</title>
        <authorList>
            <consortium name="The Broad Institute Genome Sequencing Platform"/>
            <person name="Russ C."/>
            <person name="Cuomo C."/>
            <person name="Young S.K."/>
            <person name="Zeng Q."/>
            <person name="Gargeya S."/>
            <person name="Alvarado L."/>
            <person name="Berlin A."/>
            <person name="Chapman S.B."/>
            <person name="Chen Z."/>
            <person name="Freedman E."/>
            <person name="Gellesch M."/>
            <person name="Goldberg J."/>
            <person name="Griggs A."/>
            <person name="Gujja S."/>
            <person name="Heilman E."/>
            <person name="Heiman D."/>
            <person name="Howarth C."/>
            <person name="Mehta T."/>
            <person name="Neiman D."/>
            <person name="Pearson M."/>
            <person name="Roberts A."/>
            <person name="Saif S."/>
            <person name="Shea T."/>
            <person name="Shenoy N."/>
            <person name="Sisk P."/>
            <person name="Stolte C."/>
            <person name="Sykes S."/>
            <person name="White J."/>
            <person name="Yandava C."/>
            <person name="Burger G."/>
            <person name="Gray M.W."/>
            <person name="Holland P.W.H."/>
            <person name="King N."/>
            <person name="Lang F.B.F."/>
            <person name="Roger A.J."/>
            <person name="Ruiz-Trillo I."/>
            <person name="Haas B."/>
            <person name="Nusbaum C."/>
            <person name="Birren B."/>
        </authorList>
    </citation>
    <scope>NUCLEOTIDE SEQUENCE [LARGE SCALE GENOMIC DNA]</scope>
    <source>
        <strain evidence="2 3">JP610</strain>
    </source>
</reference>
<protein>
    <recommendedName>
        <fullName evidence="4">Armadillo repeat-containing domain-containing protein</fullName>
    </recommendedName>
</protein>
<feature type="compositionally biased region" description="Polar residues" evidence="1">
    <location>
        <begin position="511"/>
        <end position="525"/>
    </location>
</feature>
<dbReference type="Gene3D" id="1.25.10.10">
    <property type="entry name" value="Leucine-rich Repeat Variant"/>
    <property type="match status" value="1"/>
</dbReference>
<dbReference type="InterPro" id="IPR016024">
    <property type="entry name" value="ARM-type_fold"/>
</dbReference>
<evidence type="ECO:0000313" key="3">
    <source>
        <dbReference type="Proteomes" id="UP000054560"/>
    </source>
</evidence>
<dbReference type="GeneID" id="25908529"/>
<feature type="compositionally biased region" description="Basic and acidic residues" evidence="1">
    <location>
        <begin position="101"/>
        <end position="113"/>
    </location>
</feature>
<dbReference type="RefSeq" id="XP_014153494.1">
    <property type="nucleotide sequence ID" value="XM_014298019.1"/>
</dbReference>
<feature type="region of interest" description="Disordered" evidence="1">
    <location>
        <begin position="508"/>
        <end position="531"/>
    </location>
</feature>
<dbReference type="EMBL" id="KQ242278">
    <property type="protein sequence ID" value="KNC79592.1"/>
    <property type="molecule type" value="Genomic_DNA"/>
</dbReference>
<keyword evidence="3" id="KW-1185">Reference proteome</keyword>